<dbReference type="Pfam" id="PF13419">
    <property type="entry name" value="HAD_2"/>
    <property type="match status" value="1"/>
</dbReference>
<protein>
    <submittedName>
        <fullName evidence="5">HAD family hydrolase</fullName>
    </submittedName>
</protein>
<dbReference type="NCBIfam" id="TIGR01549">
    <property type="entry name" value="HAD-SF-IA-v1"/>
    <property type="match status" value="1"/>
</dbReference>
<dbReference type="SFLD" id="SFLDG01129">
    <property type="entry name" value="C1.5:_HAD__Beta-PGM__Phosphata"/>
    <property type="match status" value="1"/>
</dbReference>
<organism evidence="5 6">
    <name type="scientific">Absicoccus porci</name>
    <dbReference type="NCBI Taxonomy" id="2486576"/>
    <lineage>
        <taxon>Bacteria</taxon>
        <taxon>Bacillati</taxon>
        <taxon>Bacillota</taxon>
        <taxon>Erysipelotrichia</taxon>
        <taxon>Erysipelotrichales</taxon>
        <taxon>Erysipelotrichaceae</taxon>
        <taxon>Absicoccus</taxon>
    </lineage>
</organism>
<dbReference type="Gene3D" id="3.40.50.1000">
    <property type="entry name" value="HAD superfamily/HAD-like"/>
    <property type="match status" value="1"/>
</dbReference>
<dbReference type="InterPro" id="IPR051400">
    <property type="entry name" value="HAD-like_hydrolase"/>
</dbReference>
<comment type="cofactor">
    <cofactor evidence="1">
        <name>Mg(2+)</name>
        <dbReference type="ChEBI" id="CHEBI:18420"/>
    </cofactor>
</comment>
<evidence type="ECO:0000256" key="2">
    <source>
        <dbReference type="ARBA" id="ARBA00022723"/>
    </source>
</evidence>
<dbReference type="InterPro" id="IPR006439">
    <property type="entry name" value="HAD-SF_hydro_IA"/>
</dbReference>
<sequence>MIKGILFDFDDTIGNRCLYTYQTFEELLDTYCTFADPYQRETVLQDLMLWDMKGNYRKNFILENLKKKYHLPLPIADFNEWWNNHQSKHTIAFDGIEEDLAALHQKYKLALCTNGTNEAQRDKVQRAHLGDYFDAIVTSGELGHKKPAPDVYVEACKQLGLETNEVIFVGDTFSTDILGAHRLGIPAIWVIRKDWPCSLDIPRIESVHELLDIL</sequence>
<dbReference type="RefSeq" id="WP_128520738.1">
    <property type="nucleotide sequence ID" value="NZ_JALFCT010000070.1"/>
</dbReference>
<dbReference type="PANTHER" id="PTHR46470:SF2">
    <property type="entry name" value="GLYCERALDEHYDE 3-PHOSPHATE PHOSPHATASE"/>
    <property type="match status" value="1"/>
</dbReference>
<accession>A0A3N0HY16</accession>
<dbReference type="AlphaFoldDB" id="A0A3N0HY16"/>
<evidence type="ECO:0000256" key="4">
    <source>
        <dbReference type="ARBA" id="ARBA00022842"/>
    </source>
</evidence>
<dbReference type="InterPro" id="IPR023214">
    <property type="entry name" value="HAD_sf"/>
</dbReference>
<keyword evidence="6" id="KW-1185">Reference proteome</keyword>
<dbReference type="PRINTS" id="PR00413">
    <property type="entry name" value="HADHALOGNASE"/>
</dbReference>
<evidence type="ECO:0000313" key="5">
    <source>
        <dbReference type="EMBL" id="RNM29663.1"/>
    </source>
</evidence>
<name>A0A3N0HY16_9FIRM</name>
<dbReference type="PANTHER" id="PTHR46470">
    <property type="entry name" value="N-ACYLNEURAMINATE-9-PHOSPHATASE"/>
    <property type="match status" value="1"/>
</dbReference>
<proteinExistence type="predicted"/>
<keyword evidence="4" id="KW-0460">Magnesium</keyword>
<dbReference type="Proteomes" id="UP000276568">
    <property type="component" value="Unassembled WGS sequence"/>
</dbReference>
<keyword evidence="3 5" id="KW-0378">Hydrolase</keyword>
<reference evidence="5 6" key="1">
    <citation type="submission" date="2018-11" db="EMBL/GenBank/DDBJ databases">
        <title>Clostridium sp. nov., a member of the family Erysipelotrichaceae isolated from pig faeces.</title>
        <authorList>
            <person name="Chang Y.-H."/>
        </authorList>
    </citation>
    <scope>NUCLEOTIDE SEQUENCE [LARGE SCALE GENOMIC DNA]</scope>
    <source>
        <strain evidence="5 6">YH-panp20</strain>
    </source>
</reference>
<dbReference type="EMBL" id="RJQC01000003">
    <property type="protein sequence ID" value="RNM29663.1"/>
    <property type="molecule type" value="Genomic_DNA"/>
</dbReference>
<comment type="caution">
    <text evidence="5">The sequence shown here is derived from an EMBL/GenBank/DDBJ whole genome shotgun (WGS) entry which is preliminary data.</text>
</comment>
<dbReference type="GO" id="GO:0044281">
    <property type="term" value="P:small molecule metabolic process"/>
    <property type="evidence" value="ECO:0007669"/>
    <property type="project" value="UniProtKB-ARBA"/>
</dbReference>
<dbReference type="SFLD" id="SFLDS00003">
    <property type="entry name" value="Haloacid_Dehalogenase"/>
    <property type="match status" value="1"/>
</dbReference>
<evidence type="ECO:0000256" key="3">
    <source>
        <dbReference type="ARBA" id="ARBA00022801"/>
    </source>
</evidence>
<dbReference type="NCBIfam" id="TIGR01509">
    <property type="entry name" value="HAD-SF-IA-v3"/>
    <property type="match status" value="1"/>
</dbReference>
<dbReference type="GO" id="GO:0016791">
    <property type="term" value="F:phosphatase activity"/>
    <property type="evidence" value="ECO:0007669"/>
    <property type="project" value="TreeGrafter"/>
</dbReference>
<dbReference type="Gene3D" id="1.10.150.520">
    <property type="match status" value="1"/>
</dbReference>
<dbReference type="InterPro" id="IPR041492">
    <property type="entry name" value="HAD_2"/>
</dbReference>
<dbReference type="OrthoDB" id="9809962at2"/>
<gene>
    <name evidence="5" type="ORF">EDX97_08475</name>
</gene>
<keyword evidence="2" id="KW-0479">Metal-binding</keyword>
<evidence type="ECO:0000256" key="1">
    <source>
        <dbReference type="ARBA" id="ARBA00001946"/>
    </source>
</evidence>
<dbReference type="GO" id="GO:0046872">
    <property type="term" value="F:metal ion binding"/>
    <property type="evidence" value="ECO:0007669"/>
    <property type="project" value="UniProtKB-KW"/>
</dbReference>
<dbReference type="SUPFAM" id="SSF56784">
    <property type="entry name" value="HAD-like"/>
    <property type="match status" value="1"/>
</dbReference>
<evidence type="ECO:0000313" key="6">
    <source>
        <dbReference type="Proteomes" id="UP000276568"/>
    </source>
</evidence>
<dbReference type="InterPro" id="IPR036412">
    <property type="entry name" value="HAD-like_sf"/>
</dbReference>